<evidence type="ECO:0000313" key="5">
    <source>
        <dbReference type="EMBL" id="RWR89436.1"/>
    </source>
</evidence>
<feature type="compositionally biased region" description="Polar residues" evidence="4">
    <location>
        <begin position="255"/>
        <end position="273"/>
    </location>
</feature>
<gene>
    <name evidence="5" type="ORF">CKAN_01849100</name>
</gene>
<feature type="short sequence motif" description="VHIID" evidence="3">
    <location>
        <begin position="412"/>
        <end position="416"/>
    </location>
</feature>
<feature type="region of interest" description="SAW" evidence="3">
    <location>
        <begin position="600"/>
        <end position="674"/>
    </location>
</feature>
<name>A0A3S3PFB2_9MAGN</name>
<dbReference type="EMBL" id="QPKB01000007">
    <property type="protein sequence ID" value="RWR89436.1"/>
    <property type="molecule type" value="Genomic_DNA"/>
</dbReference>
<feature type="region of interest" description="Disordered" evidence="4">
    <location>
        <begin position="246"/>
        <end position="305"/>
    </location>
</feature>
<organism evidence="5 6">
    <name type="scientific">Cinnamomum micranthum f. kanehirae</name>
    <dbReference type="NCBI Taxonomy" id="337451"/>
    <lineage>
        <taxon>Eukaryota</taxon>
        <taxon>Viridiplantae</taxon>
        <taxon>Streptophyta</taxon>
        <taxon>Embryophyta</taxon>
        <taxon>Tracheophyta</taxon>
        <taxon>Spermatophyta</taxon>
        <taxon>Magnoliopsida</taxon>
        <taxon>Magnoliidae</taxon>
        <taxon>Laurales</taxon>
        <taxon>Lauraceae</taxon>
        <taxon>Cinnamomum</taxon>
    </lineage>
</organism>
<keyword evidence="6" id="KW-1185">Reference proteome</keyword>
<dbReference type="PANTHER" id="PTHR31636">
    <property type="entry name" value="OSJNBA0084A10.13 PROTEIN-RELATED"/>
    <property type="match status" value="1"/>
</dbReference>
<dbReference type="PROSITE" id="PS50985">
    <property type="entry name" value="GRAS"/>
    <property type="match status" value="1"/>
</dbReference>
<feature type="compositionally biased region" description="Low complexity" evidence="4">
    <location>
        <begin position="158"/>
        <end position="173"/>
    </location>
</feature>
<dbReference type="Proteomes" id="UP000283530">
    <property type="component" value="Unassembled WGS sequence"/>
</dbReference>
<keyword evidence="1" id="KW-0805">Transcription regulation</keyword>
<feature type="compositionally biased region" description="Low complexity" evidence="4">
    <location>
        <begin position="281"/>
        <end position="304"/>
    </location>
</feature>
<dbReference type="AlphaFoldDB" id="A0A3S3PFB2"/>
<comment type="caution">
    <text evidence="5">The sequence shown here is derived from an EMBL/GenBank/DDBJ whole genome shotgun (WGS) entry which is preliminary data.</text>
</comment>
<keyword evidence="2" id="KW-0804">Transcription</keyword>
<reference evidence="5 6" key="1">
    <citation type="journal article" date="2019" name="Nat. Plants">
        <title>Stout camphor tree genome fills gaps in understanding of flowering plant genome evolution.</title>
        <authorList>
            <person name="Chaw S.M."/>
            <person name="Liu Y.C."/>
            <person name="Wu Y.W."/>
            <person name="Wang H.Y."/>
            <person name="Lin C.I."/>
            <person name="Wu C.S."/>
            <person name="Ke H.M."/>
            <person name="Chang L.Y."/>
            <person name="Hsu C.Y."/>
            <person name="Yang H.T."/>
            <person name="Sudianto E."/>
            <person name="Hsu M.H."/>
            <person name="Wu K.P."/>
            <person name="Wang L.N."/>
            <person name="Leebens-Mack J.H."/>
            <person name="Tsai I.J."/>
        </authorList>
    </citation>
    <scope>NUCLEOTIDE SEQUENCE [LARGE SCALE GENOMIC DNA]</scope>
    <source>
        <strain evidence="6">cv. Chaw 1501</strain>
        <tissue evidence="5">Young leaves</tissue>
    </source>
</reference>
<sequence length="674" mass="73943">MQITKANGHRAGKHFKRPVGVARENLLQKNLLKVYISLSKRPSIGRSRRGREAITLGFHREKKKPFFGDFARKAAMSSGYPGSDFYSHAGIGGAPAMNNSVRVQYRQQLGGILVDPSPSPAIPQHPILAKRPLTDFERQQQQAFFLLRSVKQRTHLTSPISPLSPIDLSSASPEISTTTSSVRLGASPFRHLQYQQQQPPPPPPPNNLNSCNFSFSPVPNRFSVSTSEPDSDKNIRNCLQELERQLLDDDEEDTSAVSAVTNSGWSETMQNLMTPKPNPTSPTSSSSSTTTTSASSSPPSSSSSKQLVFDSAGAISEGKTETAAGILTRLKQVSNPRSGDAEQRLAAYMVGALLSRINPAESGGGGQPIAELCSSEHMMATQMLYEASPCFKLGFMAANHAILDATENQQKIHIVDFDIGQGSQYLTLIHALAERQRIKPTVKITAINDPNSINGPNGLQVVSDRLTKLADRVGIVLRFNVLCMRASDLSRESIGCNPDESLAVNFAFRLYKMADESVSTANPRDELLRVVKGLHPVVVTLVEQEMNANTAPFLARFGESWAYCRALFESLDATVTRDRPQKFKFLIEECLARKAANSVAREGRDRVERCELFGKWRARMGMAGFQPRPLSGQIAESMRTRANQTHSGFFAKEESGGICFGWMGRILTVASSWR</sequence>
<dbReference type="Pfam" id="PF03514">
    <property type="entry name" value="GRAS"/>
    <property type="match status" value="1"/>
</dbReference>
<dbReference type="STRING" id="337451.A0A3S3PFB2"/>
<feature type="region of interest" description="Leucine repeat I (LRI)" evidence="3">
    <location>
        <begin position="302"/>
        <end position="362"/>
    </location>
</feature>
<evidence type="ECO:0000256" key="3">
    <source>
        <dbReference type="PROSITE-ProRule" id="PRU01191"/>
    </source>
</evidence>
<evidence type="ECO:0000256" key="2">
    <source>
        <dbReference type="ARBA" id="ARBA00023163"/>
    </source>
</evidence>
<feature type="region of interest" description="Disordered" evidence="4">
    <location>
        <begin position="193"/>
        <end position="214"/>
    </location>
</feature>
<accession>A0A3S3PFB2</accession>
<feature type="region of interest" description="VHIID" evidence="3">
    <location>
        <begin position="381"/>
        <end position="446"/>
    </location>
</feature>
<evidence type="ECO:0000256" key="1">
    <source>
        <dbReference type="ARBA" id="ARBA00023015"/>
    </source>
</evidence>
<feature type="region of interest" description="Disordered" evidence="4">
    <location>
        <begin position="158"/>
        <end position="180"/>
    </location>
</feature>
<comment type="caution">
    <text evidence="3">Lacks conserved residue(s) required for the propagation of feature annotation.</text>
</comment>
<proteinExistence type="inferred from homology"/>
<evidence type="ECO:0000256" key="4">
    <source>
        <dbReference type="SAM" id="MobiDB-lite"/>
    </source>
</evidence>
<dbReference type="InterPro" id="IPR005202">
    <property type="entry name" value="TF_GRAS"/>
</dbReference>
<protein>
    <submittedName>
        <fullName evidence="5">Scarecrow-like protein 8</fullName>
    </submittedName>
</protein>
<feature type="region of interest" description="Leucine repeat II (LRII)" evidence="3">
    <location>
        <begin position="461"/>
        <end position="493"/>
    </location>
</feature>
<comment type="similarity">
    <text evidence="3">Belongs to the GRAS family.</text>
</comment>
<evidence type="ECO:0000313" key="6">
    <source>
        <dbReference type="Proteomes" id="UP000283530"/>
    </source>
</evidence>
<dbReference type="OrthoDB" id="677896at2759"/>